<reference evidence="1" key="1">
    <citation type="journal article" date="2021" name="PeerJ">
        <title>Extensive microbial diversity within the chicken gut microbiome revealed by metagenomics and culture.</title>
        <authorList>
            <person name="Gilroy R."/>
            <person name="Ravi A."/>
            <person name="Getino M."/>
            <person name="Pursley I."/>
            <person name="Horton D.L."/>
            <person name="Alikhan N.F."/>
            <person name="Baker D."/>
            <person name="Gharbi K."/>
            <person name="Hall N."/>
            <person name="Watson M."/>
            <person name="Adriaenssens E.M."/>
            <person name="Foster-Nyarko E."/>
            <person name="Jarju S."/>
            <person name="Secka A."/>
            <person name="Antonio M."/>
            <person name="Oren A."/>
            <person name="Chaudhuri R.R."/>
            <person name="La Ragione R."/>
            <person name="Hildebrand F."/>
            <person name="Pallen M.J."/>
        </authorList>
    </citation>
    <scope>NUCLEOTIDE SEQUENCE</scope>
    <source>
        <strain evidence="1">USASDec5-558</strain>
    </source>
</reference>
<protein>
    <submittedName>
        <fullName evidence="1">Uncharacterized protein</fullName>
    </submittedName>
</protein>
<sequence length="109" mass="12491">MKPVLEIKLTPKSKPSDFLRAVHVLQSCVEQAIEERNIELATAALRQLGFIRKMVNDLTMARLRYIRKHSNQPWQVLFSKYSDVALLQGAVIASTIKLEALLQEKVHEH</sequence>
<dbReference type="EMBL" id="DXEV01000094">
    <property type="protein sequence ID" value="HIX56801.1"/>
    <property type="molecule type" value="Genomic_DNA"/>
</dbReference>
<accession>A0A9D2B1B6</accession>
<evidence type="ECO:0000313" key="1">
    <source>
        <dbReference type="EMBL" id="HIX56801.1"/>
    </source>
</evidence>
<evidence type="ECO:0000313" key="2">
    <source>
        <dbReference type="Proteomes" id="UP000886829"/>
    </source>
</evidence>
<name>A0A9D2B1B6_9GAMM</name>
<dbReference type="Proteomes" id="UP000886829">
    <property type="component" value="Unassembled WGS sequence"/>
</dbReference>
<reference evidence="1" key="2">
    <citation type="submission" date="2021-04" db="EMBL/GenBank/DDBJ databases">
        <authorList>
            <person name="Gilroy R."/>
        </authorList>
    </citation>
    <scope>NUCLEOTIDE SEQUENCE</scope>
    <source>
        <strain evidence="1">USASDec5-558</strain>
    </source>
</reference>
<organism evidence="1 2">
    <name type="scientific">Candidatus Anaerobiospirillum pullistercoris</name>
    <dbReference type="NCBI Taxonomy" id="2838452"/>
    <lineage>
        <taxon>Bacteria</taxon>
        <taxon>Pseudomonadati</taxon>
        <taxon>Pseudomonadota</taxon>
        <taxon>Gammaproteobacteria</taxon>
        <taxon>Aeromonadales</taxon>
        <taxon>Succinivibrionaceae</taxon>
        <taxon>Anaerobiospirillum</taxon>
    </lineage>
</organism>
<gene>
    <name evidence="1" type="ORF">H9850_04945</name>
</gene>
<proteinExistence type="predicted"/>
<dbReference type="AlphaFoldDB" id="A0A9D2B1B6"/>
<comment type="caution">
    <text evidence="1">The sequence shown here is derived from an EMBL/GenBank/DDBJ whole genome shotgun (WGS) entry which is preliminary data.</text>
</comment>